<dbReference type="Gene3D" id="3.90.180.10">
    <property type="entry name" value="Medium-chain alcohol dehydrogenases, catalytic domain"/>
    <property type="match status" value="1"/>
</dbReference>
<dbReference type="Gene3D" id="3.40.50.720">
    <property type="entry name" value="NAD(P)-binding Rossmann-like Domain"/>
    <property type="match status" value="1"/>
</dbReference>
<dbReference type="InterPro" id="IPR047122">
    <property type="entry name" value="Trans-enoyl_RdTase-like"/>
</dbReference>
<evidence type="ECO:0000313" key="3">
    <source>
        <dbReference type="Proteomes" id="UP000054248"/>
    </source>
</evidence>
<keyword evidence="3" id="KW-1185">Reference proteome</keyword>
<dbReference type="SUPFAM" id="SSF50129">
    <property type="entry name" value="GroES-like"/>
    <property type="match status" value="1"/>
</dbReference>
<dbReference type="CDD" id="cd08249">
    <property type="entry name" value="enoyl_reductase_like"/>
    <property type="match status" value="1"/>
</dbReference>
<dbReference type="PANTHER" id="PTHR45348">
    <property type="entry name" value="HYPOTHETICAL OXIDOREDUCTASE (EUROFUNG)"/>
    <property type="match status" value="1"/>
</dbReference>
<name>A0A0C3QE82_9AGAM</name>
<organism evidence="2 3">
    <name type="scientific">Tulasnella calospora MUT 4182</name>
    <dbReference type="NCBI Taxonomy" id="1051891"/>
    <lineage>
        <taxon>Eukaryota</taxon>
        <taxon>Fungi</taxon>
        <taxon>Dikarya</taxon>
        <taxon>Basidiomycota</taxon>
        <taxon>Agaricomycotina</taxon>
        <taxon>Agaricomycetes</taxon>
        <taxon>Cantharellales</taxon>
        <taxon>Tulasnellaceae</taxon>
        <taxon>Tulasnella</taxon>
    </lineage>
</organism>
<evidence type="ECO:0000259" key="1">
    <source>
        <dbReference type="SMART" id="SM00829"/>
    </source>
</evidence>
<dbReference type="HOGENOM" id="CLU_026673_16_1_1"/>
<dbReference type="OrthoDB" id="10257049at2759"/>
<proteinExistence type="predicted"/>
<dbReference type="InterPro" id="IPR013149">
    <property type="entry name" value="ADH-like_C"/>
</dbReference>
<accession>A0A0C3QE82</accession>
<dbReference type="Pfam" id="PF08240">
    <property type="entry name" value="ADH_N"/>
    <property type="match status" value="1"/>
</dbReference>
<feature type="domain" description="Enoyl reductase (ER)" evidence="1">
    <location>
        <begin position="16"/>
        <end position="342"/>
    </location>
</feature>
<dbReference type="InterPro" id="IPR011032">
    <property type="entry name" value="GroES-like_sf"/>
</dbReference>
<evidence type="ECO:0000313" key="2">
    <source>
        <dbReference type="EMBL" id="KIO29415.1"/>
    </source>
</evidence>
<protein>
    <recommendedName>
        <fullName evidence="1">Enoyl reductase (ER) domain-containing protein</fullName>
    </recommendedName>
</protein>
<dbReference type="SUPFAM" id="SSF51735">
    <property type="entry name" value="NAD(P)-binding Rossmann-fold domains"/>
    <property type="match status" value="1"/>
</dbReference>
<dbReference type="InterPro" id="IPR013154">
    <property type="entry name" value="ADH-like_N"/>
</dbReference>
<dbReference type="SMART" id="SM00829">
    <property type="entry name" value="PKS_ER"/>
    <property type="match status" value="1"/>
</dbReference>
<dbReference type="EMBL" id="KN822983">
    <property type="protein sequence ID" value="KIO29415.1"/>
    <property type="molecule type" value="Genomic_DNA"/>
</dbReference>
<dbReference type="GO" id="GO:0016651">
    <property type="term" value="F:oxidoreductase activity, acting on NAD(P)H"/>
    <property type="evidence" value="ECO:0007669"/>
    <property type="project" value="InterPro"/>
</dbReference>
<dbReference type="PANTHER" id="PTHR45348:SF2">
    <property type="entry name" value="ZINC-TYPE ALCOHOL DEHYDROGENASE-LIKE PROTEIN C2E1P3.01"/>
    <property type="match status" value="1"/>
</dbReference>
<dbReference type="InterPro" id="IPR036291">
    <property type="entry name" value="NAD(P)-bd_dom_sf"/>
</dbReference>
<dbReference type="InterPro" id="IPR020843">
    <property type="entry name" value="ER"/>
</dbReference>
<dbReference type="STRING" id="1051891.A0A0C3QE82"/>
<sequence length="400" mass="43453">MSSIPSTQRALVVVEGGQVGVKSDFPVPKINDEEILIKVVAVTTNPTDWKHATRALKPGNALGCDFAGDVIQVGNNVKGIKVGDAVAGFIRGGYDEPGNGSFQEHMKADPTLVWVIPKSEVPYEDASSMGGIALSTAAYALIGPLGLPTPWTPAKEPTPVLIWAGTTSVGIYAIAVAKLAGLKVVTTASPKHFDFVKKLGADAVFDYRDPETPAKIKAWSNGQIAHALDCISEHGTTKLVADSMSSDGGKIVIIIPVKRNESFPPSNIETHEILIYHGLKHNRDDYYPTLTEWYASPLKHMPELAPKLKVMPLKAWPGGLDTLPEALAYHMAGKLSAEKIVVNIENQICNKGRNYNTMEMIFSRHAVYTGLCGCPCRWLVHNTSTRCMLEPQSYNFRHDI</sequence>
<dbReference type="Pfam" id="PF00107">
    <property type="entry name" value="ADH_zinc_N"/>
    <property type="match status" value="1"/>
</dbReference>
<dbReference type="Proteomes" id="UP000054248">
    <property type="component" value="Unassembled WGS sequence"/>
</dbReference>
<reference evidence="2 3" key="1">
    <citation type="submission" date="2014-04" db="EMBL/GenBank/DDBJ databases">
        <authorList>
            <consortium name="DOE Joint Genome Institute"/>
            <person name="Kuo A."/>
            <person name="Girlanda M."/>
            <person name="Perotto S."/>
            <person name="Kohler A."/>
            <person name="Nagy L.G."/>
            <person name="Floudas D."/>
            <person name="Copeland A."/>
            <person name="Barry K.W."/>
            <person name="Cichocki N."/>
            <person name="Veneault-Fourrey C."/>
            <person name="LaButti K."/>
            <person name="Lindquist E.A."/>
            <person name="Lipzen A."/>
            <person name="Lundell T."/>
            <person name="Morin E."/>
            <person name="Murat C."/>
            <person name="Sun H."/>
            <person name="Tunlid A."/>
            <person name="Henrissat B."/>
            <person name="Grigoriev I.V."/>
            <person name="Hibbett D.S."/>
            <person name="Martin F."/>
            <person name="Nordberg H.P."/>
            <person name="Cantor M.N."/>
            <person name="Hua S.X."/>
        </authorList>
    </citation>
    <scope>NUCLEOTIDE SEQUENCE [LARGE SCALE GENOMIC DNA]</scope>
    <source>
        <strain evidence="2 3">MUT 4182</strain>
    </source>
</reference>
<gene>
    <name evidence="2" type="ORF">M407DRAFT_227910</name>
</gene>
<dbReference type="AlphaFoldDB" id="A0A0C3QE82"/>
<reference evidence="3" key="2">
    <citation type="submission" date="2015-01" db="EMBL/GenBank/DDBJ databases">
        <title>Evolutionary Origins and Diversification of the Mycorrhizal Mutualists.</title>
        <authorList>
            <consortium name="DOE Joint Genome Institute"/>
            <consortium name="Mycorrhizal Genomics Consortium"/>
            <person name="Kohler A."/>
            <person name="Kuo A."/>
            <person name="Nagy L.G."/>
            <person name="Floudas D."/>
            <person name="Copeland A."/>
            <person name="Barry K.W."/>
            <person name="Cichocki N."/>
            <person name="Veneault-Fourrey C."/>
            <person name="LaButti K."/>
            <person name="Lindquist E.A."/>
            <person name="Lipzen A."/>
            <person name="Lundell T."/>
            <person name="Morin E."/>
            <person name="Murat C."/>
            <person name="Riley R."/>
            <person name="Ohm R."/>
            <person name="Sun H."/>
            <person name="Tunlid A."/>
            <person name="Henrissat B."/>
            <person name="Grigoriev I.V."/>
            <person name="Hibbett D.S."/>
            <person name="Martin F."/>
        </authorList>
    </citation>
    <scope>NUCLEOTIDE SEQUENCE [LARGE SCALE GENOMIC DNA]</scope>
    <source>
        <strain evidence="3">MUT 4182</strain>
    </source>
</reference>